<evidence type="ECO:0008006" key="5">
    <source>
        <dbReference type="Google" id="ProtNLM"/>
    </source>
</evidence>
<protein>
    <recommendedName>
        <fullName evidence="5">Mannosyltransferase OCH1</fullName>
    </recommendedName>
</protein>
<organism evidence="1 3">
    <name type="scientific">Roseovarius indicus</name>
    <dbReference type="NCBI Taxonomy" id="540747"/>
    <lineage>
        <taxon>Bacteria</taxon>
        <taxon>Pseudomonadati</taxon>
        <taxon>Pseudomonadota</taxon>
        <taxon>Alphaproteobacteria</taxon>
        <taxon>Rhodobacterales</taxon>
        <taxon>Roseobacteraceae</taxon>
        <taxon>Roseovarius</taxon>
    </lineage>
</organism>
<evidence type="ECO:0000313" key="2">
    <source>
        <dbReference type="EMBL" id="QEW28668.1"/>
    </source>
</evidence>
<name>A0A0T5P2H9_9RHOB</name>
<evidence type="ECO:0000313" key="4">
    <source>
        <dbReference type="Proteomes" id="UP000325785"/>
    </source>
</evidence>
<dbReference type="STRING" id="540747.SAMN04488031_11678"/>
<dbReference type="EMBL" id="CP031598">
    <property type="protein sequence ID" value="QEW28668.1"/>
    <property type="molecule type" value="Genomic_DNA"/>
</dbReference>
<sequence>MAELPPVGALWIGGSLTWLEQLCLKSFVDQGHPTILYTYGEVDGIPEGVEVRDGREVVETDDFHTHARTGSVALFSDLFRFHMIAKDPDIIYIDTDVYSVQPLLGNESHVFGYEFWSEEKQKGQINGAILRLPQDSPALQGLLAFTKDEYPIPEWLPPRFLNEIKARAEAGDPMHVSEMPWGVWGPLGVTAFLQQTGEDKHARPTEYYYPVHFANRRAFAKRPMAVKRKLTENTRCIHIWAPIKRFCARKHDGVPPEGSYLAKLLEQHGIDAGAAPVVDQKDRSVVE</sequence>
<reference evidence="2 4" key="2">
    <citation type="submission" date="2018-08" db="EMBL/GenBank/DDBJ databases">
        <title>Genetic Globetrotter - A new plasmid hitch-hiking vast phylogenetic and geographic distances.</title>
        <authorList>
            <person name="Vollmers J."/>
            <person name="Petersen J."/>
        </authorList>
    </citation>
    <scope>NUCLEOTIDE SEQUENCE [LARGE SCALE GENOMIC DNA]</scope>
    <source>
        <strain evidence="2 4">DSM 26383</strain>
    </source>
</reference>
<dbReference type="EMBL" id="LAXI01000023">
    <property type="protein sequence ID" value="KRS15339.1"/>
    <property type="molecule type" value="Genomic_DNA"/>
</dbReference>
<evidence type="ECO:0000313" key="3">
    <source>
        <dbReference type="Proteomes" id="UP000051401"/>
    </source>
</evidence>
<evidence type="ECO:0000313" key="1">
    <source>
        <dbReference type="EMBL" id="KRS15339.1"/>
    </source>
</evidence>
<dbReference type="Proteomes" id="UP000325785">
    <property type="component" value="Chromosome"/>
</dbReference>
<keyword evidence="3" id="KW-1185">Reference proteome</keyword>
<proteinExistence type="predicted"/>
<dbReference type="KEGG" id="rid:RIdsm_04506"/>
<dbReference type="AlphaFoldDB" id="A0A0T5P2H9"/>
<accession>A0A0T5P2H9</accession>
<dbReference type="OrthoDB" id="5354021at2"/>
<gene>
    <name evidence="2" type="ORF">RIdsm_04506</name>
    <name evidence="1" type="ORF">XM52_24080</name>
</gene>
<dbReference type="Proteomes" id="UP000051401">
    <property type="component" value="Unassembled WGS sequence"/>
</dbReference>
<dbReference type="RefSeq" id="WP_057820375.1">
    <property type="nucleotide sequence ID" value="NZ_CP031598.1"/>
</dbReference>
<dbReference type="PATRIC" id="fig|540747.5.peg.3169"/>
<reference evidence="1 3" key="1">
    <citation type="submission" date="2015-04" db="EMBL/GenBank/DDBJ databases">
        <title>The draft genome sequence of Roseovarius indicus B108T.</title>
        <authorList>
            <person name="Li G."/>
            <person name="Lai Q."/>
            <person name="Shao Z."/>
            <person name="Yan P."/>
        </authorList>
    </citation>
    <scope>NUCLEOTIDE SEQUENCE [LARGE SCALE GENOMIC DNA]</scope>
    <source>
        <strain evidence="1 3">B108</strain>
    </source>
</reference>